<geneLocation type="plasmid" evidence="11">
    <name>pC131</name>
</geneLocation>
<feature type="transmembrane region" description="Helical" evidence="10">
    <location>
        <begin position="272"/>
        <end position="292"/>
    </location>
</feature>
<dbReference type="EMBL" id="KX774387">
    <property type="protein sequence ID" value="ARD70731.1"/>
    <property type="molecule type" value="Genomic_DNA"/>
</dbReference>
<keyword evidence="3" id="KW-1003">Cell membrane</keyword>
<dbReference type="InterPro" id="IPR000390">
    <property type="entry name" value="Small_drug/metabolite_transptr"/>
</dbReference>
<evidence type="ECO:0000256" key="4">
    <source>
        <dbReference type="ARBA" id="ARBA00022692"/>
    </source>
</evidence>
<evidence type="ECO:0000256" key="5">
    <source>
        <dbReference type="ARBA" id="ARBA00022989"/>
    </source>
</evidence>
<dbReference type="NCBIfam" id="NF000276">
    <property type="entry name" value="SMR_qac_E"/>
    <property type="match status" value="1"/>
</dbReference>
<protein>
    <submittedName>
        <fullName evidence="11">Orf3/QacEdelta1 fusion protein</fullName>
    </submittedName>
</protein>
<comment type="subcellular location">
    <subcellularLocation>
        <location evidence="1 8">Cell membrane</location>
        <topology evidence="1 8">Multi-pass membrane protein</topology>
    </subcellularLocation>
</comment>
<keyword evidence="11" id="KW-0614">Plasmid</keyword>
<evidence type="ECO:0000313" key="11">
    <source>
        <dbReference type="EMBL" id="ARD70731.1"/>
    </source>
</evidence>
<organism evidence="11">
    <name type="scientific">Providencia rettgeri</name>
    <dbReference type="NCBI Taxonomy" id="587"/>
    <lineage>
        <taxon>Bacteria</taxon>
        <taxon>Pseudomonadati</taxon>
        <taxon>Pseudomonadota</taxon>
        <taxon>Gammaproteobacteria</taxon>
        <taxon>Enterobacterales</taxon>
        <taxon>Morganellaceae</taxon>
        <taxon>Providencia</taxon>
    </lineage>
</organism>
<evidence type="ECO:0000256" key="1">
    <source>
        <dbReference type="ARBA" id="ARBA00004651"/>
    </source>
</evidence>
<comment type="similarity">
    <text evidence="7 8">Belongs to the drug/metabolite transporter (DMT) superfamily. Small multidrug resistance (SMR) (TC 2.A.7.1) family.</text>
</comment>
<dbReference type="PANTHER" id="PTHR30561:SF1">
    <property type="entry name" value="MULTIDRUG TRANSPORTER EMRE"/>
    <property type="match status" value="1"/>
</dbReference>
<accession>A0A1V0M7A0</accession>
<feature type="transmembrane region" description="Helical" evidence="10">
    <location>
        <begin position="247"/>
        <end position="265"/>
    </location>
</feature>
<dbReference type="InterPro" id="IPR037185">
    <property type="entry name" value="EmrE-like"/>
</dbReference>
<dbReference type="GO" id="GO:0005886">
    <property type="term" value="C:plasma membrane"/>
    <property type="evidence" value="ECO:0007669"/>
    <property type="project" value="UniProtKB-SubCell"/>
</dbReference>
<proteinExistence type="inferred from homology"/>
<dbReference type="GO" id="GO:0022857">
    <property type="term" value="F:transmembrane transporter activity"/>
    <property type="evidence" value="ECO:0007669"/>
    <property type="project" value="InterPro"/>
</dbReference>
<dbReference type="InterPro" id="IPR045324">
    <property type="entry name" value="Small_multidrug_res"/>
</dbReference>
<feature type="region of interest" description="Disordered" evidence="9">
    <location>
        <begin position="342"/>
        <end position="362"/>
    </location>
</feature>
<evidence type="ECO:0000256" key="3">
    <source>
        <dbReference type="ARBA" id="ARBA00022475"/>
    </source>
</evidence>
<evidence type="ECO:0000256" key="9">
    <source>
        <dbReference type="SAM" id="MobiDB-lite"/>
    </source>
</evidence>
<evidence type="ECO:0000256" key="10">
    <source>
        <dbReference type="SAM" id="Phobius"/>
    </source>
</evidence>
<evidence type="ECO:0000256" key="8">
    <source>
        <dbReference type="RuleBase" id="RU003942"/>
    </source>
</evidence>
<dbReference type="SUPFAM" id="SSF103481">
    <property type="entry name" value="Multidrug resistance efflux transporter EmrE"/>
    <property type="match status" value="1"/>
</dbReference>
<dbReference type="Gene3D" id="1.10.3730.20">
    <property type="match status" value="1"/>
</dbReference>
<dbReference type="AlphaFoldDB" id="A0A1V0M7A0"/>
<keyword evidence="2" id="KW-0813">Transport</keyword>
<keyword evidence="4 8" id="KW-0812">Transmembrane</keyword>
<feature type="transmembrane region" description="Helical" evidence="10">
    <location>
        <begin position="217"/>
        <end position="235"/>
    </location>
</feature>
<dbReference type="Pfam" id="PF00893">
    <property type="entry name" value="Multi_Drug_Res"/>
    <property type="match status" value="1"/>
</dbReference>
<keyword evidence="6 10" id="KW-0472">Membrane</keyword>
<reference evidence="11" key="1">
    <citation type="submission" date="2016-08" db="EMBL/GenBank/DDBJ databases">
        <title>The complete plasmid sequence pC131 of Providencia rettgeri strain 30905.</title>
        <authorList>
            <person name="Dropa M."/>
            <person name="Ghiglione B."/>
            <person name="Matte M.H."/>
            <person name="Lincopan N."/>
            <person name="Cerdeira L."/>
        </authorList>
    </citation>
    <scope>NUCLEOTIDE SEQUENCE</scope>
    <source>
        <strain evidence="11">30905</strain>
        <plasmid evidence="11">pC131</plasmid>
    </source>
</reference>
<evidence type="ECO:0000256" key="7">
    <source>
        <dbReference type="ARBA" id="ARBA00038032"/>
    </source>
</evidence>
<keyword evidence="5 10" id="KW-1133">Transmembrane helix</keyword>
<evidence type="ECO:0000256" key="6">
    <source>
        <dbReference type="ARBA" id="ARBA00023136"/>
    </source>
</evidence>
<dbReference type="PANTHER" id="PTHR30561">
    <property type="entry name" value="SMR FAMILY PROTON-DEPENDENT DRUG EFFLUX TRANSPORTER SUGE"/>
    <property type="match status" value="1"/>
</dbReference>
<name>A0A1V0M7A0_PRORE</name>
<evidence type="ECO:0000256" key="2">
    <source>
        <dbReference type="ARBA" id="ARBA00022448"/>
    </source>
</evidence>
<gene>
    <name evidence="11" type="ORF">pC131_00001</name>
</gene>
<sequence length="362" mass="40478">MKSLNNNFARVTCMSCPSHCEVKPNASLRVSFCQEYCFCTWPEASRYFSLGIMEGLLKQQYHYLYLGCVFVDFSISYLRFFTDKKWLDYLYETKLKIVLVCDRHLRPLANYWYKHHKDIFLIIYQQDNLKSAGDKLKKRFIYQRDAFFHGLSLSTLEFDVLGALIAGEDCNHLARGRHLDIRAVYAAKRRAEKKMGADINTPCIISPTQIGRYIMKGWLFLVIAIVGEVIATSALKSSEGFTKLAPSAVVIIGYGIAFYFLSLVLKSIPVGVAYAVWSGLGVVIITAIAWLLHGQKLDAWGFVGMGLAARAVEPSKAEVGVGASAIGLGVAEILLGRHRWPSCKGSGSSEPCGGTSRDRQWR</sequence>